<dbReference type="InterPro" id="IPR000343">
    <property type="entry name" value="4pyrrol_synth_GluRdtase"/>
</dbReference>
<evidence type="ECO:0000313" key="18">
    <source>
        <dbReference type="EMBL" id="EDP45840.1"/>
    </source>
</evidence>
<dbReference type="InterPro" id="IPR036343">
    <property type="entry name" value="GluRdtase_N_sf"/>
</dbReference>
<evidence type="ECO:0000256" key="14">
    <source>
        <dbReference type="RuleBase" id="RU000584"/>
    </source>
</evidence>
<dbReference type="NCBIfam" id="TIGR01035">
    <property type="entry name" value="hemA"/>
    <property type="match status" value="1"/>
</dbReference>
<feature type="domain" description="Quinate/shikimate 5-dehydrogenase/glutamyl-tRNA reductase" evidence="16">
    <location>
        <begin position="168"/>
        <end position="301"/>
    </location>
</feature>
<evidence type="ECO:0000256" key="9">
    <source>
        <dbReference type="HAMAP-Rule" id="MF_00087"/>
    </source>
</evidence>
<dbReference type="eggNOG" id="COG0373">
    <property type="taxonomic scope" value="Bacteria"/>
</dbReference>
<dbReference type="STRING" id="59196.RICGR_0573"/>
<dbReference type="Pfam" id="PF00745">
    <property type="entry name" value="GlutR_dimer"/>
    <property type="match status" value="1"/>
</dbReference>
<comment type="pathway">
    <text evidence="1 9 14">Porphyrin-containing compound metabolism; protoporphyrin-IX biosynthesis; 5-aminolevulinate from L-glutamyl-tRNA(Glu): step 1/2.</text>
</comment>
<dbReference type="RefSeq" id="WP_006034828.1">
    <property type="nucleotide sequence ID" value="NZ_AAQJ02000001.1"/>
</dbReference>
<dbReference type="UniPathway" id="UPA00251">
    <property type="reaction ID" value="UER00316"/>
</dbReference>
<dbReference type="CDD" id="cd05213">
    <property type="entry name" value="NAD_bind_Glutamyl_tRNA_reduct"/>
    <property type="match status" value="1"/>
</dbReference>
<evidence type="ECO:0000256" key="6">
    <source>
        <dbReference type="ARBA" id="ARBA00023244"/>
    </source>
</evidence>
<dbReference type="PANTHER" id="PTHR43013">
    <property type="entry name" value="GLUTAMYL-TRNA REDUCTASE"/>
    <property type="match status" value="1"/>
</dbReference>
<feature type="binding site" evidence="9 11">
    <location>
        <position position="105"/>
    </location>
    <ligand>
        <name>substrate</name>
    </ligand>
</feature>
<dbReference type="SUPFAM" id="SSF69742">
    <property type="entry name" value="Glutamyl tRNA-reductase catalytic, N-terminal domain"/>
    <property type="match status" value="1"/>
</dbReference>
<comment type="domain">
    <text evidence="9">Possesses an unusual extended V-shaped dimeric structure with each monomer consisting of three distinct domains arranged along a curved 'spinal' alpha-helix. The N-terminal catalytic domain specifically recognizes the glutamate moiety of the substrate. The second domain is the NADPH-binding domain, and the third C-terminal domain is responsible for dimerization.</text>
</comment>
<dbReference type="Gene3D" id="3.30.460.30">
    <property type="entry name" value="Glutamyl-tRNA reductase, N-terminal domain"/>
    <property type="match status" value="1"/>
</dbReference>
<evidence type="ECO:0000256" key="5">
    <source>
        <dbReference type="ARBA" id="ARBA00023002"/>
    </source>
</evidence>
<reference evidence="18" key="2">
    <citation type="submission" date="2007-10" db="EMBL/GenBank/DDBJ databases">
        <authorList>
            <person name="Myers G.S."/>
        </authorList>
    </citation>
    <scope>NUCLEOTIDE SEQUENCE [LARGE SCALE GENOMIC DNA]</scope>
</reference>
<feature type="site" description="Important for activity" evidence="9 13">
    <location>
        <position position="95"/>
    </location>
</feature>
<evidence type="ECO:0000256" key="7">
    <source>
        <dbReference type="ARBA" id="ARBA00047464"/>
    </source>
</evidence>
<dbReference type="Pfam" id="PF01488">
    <property type="entry name" value="Shikimate_DH"/>
    <property type="match status" value="1"/>
</dbReference>
<dbReference type="Gene3D" id="3.40.50.720">
    <property type="entry name" value="NAD(P)-binding Rossmann-like Domain"/>
    <property type="match status" value="1"/>
</dbReference>
<evidence type="ECO:0000259" key="15">
    <source>
        <dbReference type="Pfam" id="PF00745"/>
    </source>
</evidence>
<reference evidence="18" key="1">
    <citation type="submission" date="2006-04" db="EMBL/GenBank/DDBJ databases">
        <authorList>
            <person name="Seshadri R."/>
            <person name="Federici B.A."/>
        </authorList>
    </citation>
    <scope>NUCLEOTIDE SEQUENCE [LARGE SCALE GENOMIC DNA]</scope>
</reference>
<keyword evidence="5 9" id="KW-0560">Oxidoreductase</keyword>
<evidence type="ECO:0000256" key="13">
    <source>
        <dbReference type="PIRSR" id="PIRSR000445-4"/>
    </source>
</evidence>
<dbReference type="FunFam" id="3.40.50.720:FF:000031">
    <property type="entry name" value="Glutamyl-tRNA reductase"/>
    <property type="match status" value="1"/>
</dbReference>
<evidence type="ECO:0000256" key="8">
    <source>
        <dbReference type="ARBA" id="ARBA00068659"/>
    </source>
</evidence>
<evidence type="ECO:0000256" key="11">
    <source>
        <dbReference type="PIRSR" id="PIRSR000445-2"/>
    </source>
</evidence>
<comment type="subunit">
    <text evidence="9">Homodimer.</text>
</comment>
<accession>A8PLY2</accession>
<keyword evidence="19" id="KW-1185">Reference proteome</keyword>
<evidence type="ECO:0000313" key="19">
    <source>
        <dbReference type="Proteomes" id="UP000054075"/>
    </source>
</evidence>
<evidence type="ECO:0000256" key="12">
    <source>
        <dbReference type="PIRSR" id="PIRSR000445-3"/>
    </source>
</evidence>
<keyword evidence="4 9" id="KW-0521">NADP</keyword>
<dbReference type="InterPro" id="IPR015896">
    <property type="entry name" value="4pyrrol_synth_GluRdtase_dimer"/>
</dbReference>
<dbReference type="Pfam" id="PF05201">
    <property type="entry name" value="GlutR_N"/>
    <property type="match status" value="1"/>
</dbReference>
<feature type="binding site" evidence="9 12">
    <location>
        <begin position="185"/>
        <end position="190"/>
    </location>
    <ligand>
        <name>NADP(+)</name>
        <dbReference type="ChEBI" id="CHEBI:58349"/>
    </ligand>
</feature>
<dbReference type="GO" id="GO:0019353">
    <property type="term" value="P:protoporphyrinogen IX biosynthetic process from glutamate"/>
    <property type="evidence" value="ECO:0007669"/>
    <property type="project" value="TreeGrafter"/>
</dbReference>
<evidence type="ECO:0000256" key="2">
    <source>
        <dbReference type="ARBA" id="ARBA00005916"/>
    </source>
</evidence>
<evidence type="ECO:0000259" key="16">
    <source>
        <dbReference type="Pfam" id="PF01488"/>
    </source>
</evidence>
<feature type="domain" description="Glutamyl-tRNA reductase N-terminal" evidence="17">
    <location>
        <begin position="6"/>
        <end position="150"/>
    </location>
</feature>
<feature type="domain" description="Tetrapyrrole biosynthesis glutamyl-tRNA reductase dimerisation" evidence="15">
    <location>
        <begin position="316"/>
        <end position="397"/>
    </location>
</feature>
<keyword evidence="6 9" id="KW-0627">Porphyrin biosynthesis</keyword>
<comment type="catalytic activity">
    <reaction evidence="7 9 14">
        <text>(S)-4-amino-5-oxopentanoate + tRNA(Glu) + NADP(+) = L-glutamyl-tRNA(Glu) + NADPH + H(+)</text>
        <dbReference type="Rhea" id="RHEA:12344"/>
        <dbReference type="Rhea" id="RHEA-COMP:9663"/>
        <dbReference type="Rhea" id="RHEA-COMP:9680"/>
        <dbReference type="ChEBI" id="CHEBI:15378"/>
        <dbReference type="ChEBI" id="CHEBI:57501"/>
        <dbReference type="ChEBI" id="CHEBI:57783"/>
        <dbReference type="ChEBI" id="CHEBI:58349"/>
        <dbReference type="ChEBI" id="CHEBI:78442"/>
        <dbReference type="ChEBI" id="CHEBI:78520"/>
        <dbReference type="EC" id="1.2.1.70"/>
    </reaction>
</comment>
<protein>
    <recommendedName>
        <fullName evidence="8 9">Glutamyl-tRNA reductase</fullName>
        <shortName evidence="9">GluTR</shortName>
        <ecNumber evidence="3 9">1.2.1.70</ecNumber>
    </recommendedName>
</protein>
<evidence type="ECO:0000256" key="1">
    <source>
        <dbReference type="ARBA" id="ARBA00005059"/>
    </source>
</evidence>
<feature type="binding site" evidence="9 11">
    <location>
        <position position="116"/>
    </location>
    <ligand>
        <name>substrate</name>
    </ligand>
</feature>
<dbReference type="PROSITE" id="PS00747">
    <property type="entry name" value="GLUTR"/>
    <property type="match status" value="1"/>
</dbReference>
<feature type="active site" description="Nucleophile" evidence="9 10">
    <location>
        <position position="50"/>
    </location>
</feature>
<dbReference type="InterPro" id="IPR006151">
    <property type="entry name" value="Shikm_DH/Glu-tRNA_Rdtase"/>
</dbReference>
<comment type="caution">
    <text evidence="18">The sequence shown here is derived from an EMBL/GenBank/DDBJ whole genome shotgun (WGS) entry which is preliminary data.</text>
</comment>
<evidence type="ECO:0000256" key="3">
    <source>
        <dbReference type="ARBA" id="ARBA00012970"/>
    </source>
</evidence>
<organism evidence="18 19">
    <name type="scientific">Rickettsiella grylli</name>
    <dbReference type="NCBI Taxonomy" id="59196"/>
    <lineage>
        <taxon>Bacteria</taxon>
        <taxon>Pseudomonadati</taxon>
        <taxon>Pseudomonadota</taxon>
        <taxon>Gammaproteobacteria</taxon>
        <taxon>Legionellales</taxon>
        <taxon>Coxiellaceae</taxon>
        <taxon>Rickettsiella</taxon>
    </lineage>
</organism>
<dbReference type="InterPro" id="IPR036291">
    <property type="entry name" value="NAD(P)-bd_dom_sf"/>
</dbReference>
<dbReference type="InterPro" id="IPR018214">
    <property type="entry name" value="GluRdtase_CS"/>
</dbReference>
<dbReference type="Proteomes" id="UP000054075">
    <property type="component" value="Unassembled WGS sequence"/>
</dbReference>
<dbReference type="PIRSF" id="PIRSF000445">
    <property type="entry name" value="4pyrrol_synth_GluRdtase"/>
    <property type="match status" value="1"/>
</dbReference>
<comment type="function">
    <text evidence="9">Catalyzes the NADPH-dependent reduction of glutamyl-tRNA(Glu) to glutamate 1-semialdehyde (GSA).</text>
</comment>
<proteinExistence type="inferred from homology"/>
<evidence type="ECO:0000256" key="10">
    <source>
        <dbReference type="PIRSR" id="PIRSR000445-1"/>
    </source>
</evidence>
<gene>
    <name evidence="9 18" type="primary">hemA</name>
    <name evidence="18" type="ORF">RICGR_0573</name>
</gene>
<dbReference type="SUPFAM" id="SSF69075">
    <property type="entry name" value="Glutamyl tRNA-reductase dimerization domain"/>
    <property type="match status" value="1"/>
</dbReference>
<dbReference type="HAMAP" id="MF_00087">
    <property type="entry name" value="Glu_tRNA_reductase"/>
    <property type="match status" value="1"/>
</dbReference>
<evidence type="ECO:0000259" key="17">
    <source>
        <dbReference type="Pfam" id="PF05201"/>
    </source>
</evidence>
<dbReference type="OrthoDB" id="110209at2"/>
<evidence type="ECO:0000256" key="4">
    <source>
        <dbReference type="ARBA" id="ARBA00022857"/>
    </source>
</evidence>
<comment type="miscellaneous">
    <text evidence="9">During catalysis, the active site Cys acts as a nucleophile attacking the alpha-carbonyl group of tRNA-bound glutamate with the formation of a thioester intermediate between enzyme and glutamate, and the concomitant release of tRNA(Glu). The thioester intermediate is finally reduced by direct hydride transfer from NADPH, to form the product GSA.</text>
</comment>
<dbReference type="EC" id="1.2.1.70" evidence="3 9"/>
<dbReference type="SUPFAM" id="SSF51735">
    <property type="entry name" value="NAD(P)-binding Rossmann-fold domains"/>
    <property type="match status" value="1"/>
</dbReference>
<dbReference type="AlphaFoldDB" id="A8PLY2"/>
<dbReference type="FunFam" id="3.30.460.30:FF:000001">
    <property type="entry name" value="Glutamyl-tRNA reductase"/>
    <property type="match status" value="1"/>
</dbReference>
<dbReference type="GO" id="GO:0008883">
    <property type="term" value="F:glutamyl-tRNA reductase activity"/>
    <property type="evidence" value="ECO:0007669"/>
    <property type="project" value="UniProtKB-UniRule"/>
</dbReference>
<dbReference type="InterPro" id="IPR036453">
    <property type="entry name" value="GluRdtase_dimer_dom_sf"/>
</dbReference>
<dbReference type="PANTHER" id="PTHR43013:SF1">
    <property type="entry name" value="GLUTAMYL-TRNA REDUCTASE"/>
    <property type="match status" value="1"/>
</dbReference>
<comment type="similarity">
    <text evidence="2 9 14">Belongs to the glutamyl-tRNA reductase family.</text>
</comment>
<feature type="binding site" evidence="9 11">
    <location>
        <begin position="110"/>
        <end position="112"/>
    </location>
    <ligand>
        <name>substrate</name>
    </ligand>
</feature>
<name>A8PLY2_9COXI</name>
<dbReference type="GO" id="GO:0050661">
    <property type="term" value="F:NADP binding"/>
    <property type="evidence" value="ECO:0007669"/>
    <property type="project" value="InterPro"/>
</dbReference>
<dbReference type="InterPro" id="IPR015895">
    <property type="entry name" value="4pyrrol_synth_GluRdtase_N"/>
</dbReference>
<feature type="binding site" evidence="9 11">
    <location>
        <begin position="49"/>
        <end position="52"/>
    </location>
    <ligand>
        <name>substrate</name>
    </ligand>
</feature>
<dbReference type="EMBL" id="AAQJ02000001">
    <property type="protein sequence ID" value="EDP45840.1"/>
    <property type="molecule type" value="Genomic_DNA"/>
</dbReference>
<sequence length="410" mass="46648">MKMLALGINHQTVDFALREKLSFSKDYLAHSLRAMLRDTLTEEAIILSTCHRTEFYCINGDVQKTMNWLYRYKKLSHDHLKSHWYVYQQENVLRHLLRLATGLDSKILGEPQILGQIKTAYAFAHSLGSVGVHFNRLFQYVFSASKYVRGVTDITAHPVSLAFAVVTCAKRIFACLADKKILLIGAGDTISLVGKYLFSQNVRQFWIANRTLQQAEKLGKTIGGQAICLNAIPYFLAKADIIIAATASDVPHIKRYNLKQALKTRKRRPLFIADLGMPRDVESAVQELEDVYLYTLADLHTLIQKNQQGRKAAAVKAESLIEEKVQRYLEQLKIKAAAPLICSYRKHAEQLRDAEVEKALSLLKKGRRQEAVIKQLAYRLTNKLIHAPSIALTQTEKYNEDVLFKTFIDK</sequence>